<evidence type="ECO:0000313" key="2">
    <source>
        <dbReference type="EMBL" id="EFR04015.1"/>
    </source>
</evidence>
<dbReference type="EMBL" id="DS989827">
    <property type="protein sequence ID" value="EFR04015.1"/>
    <property type="molecule type" value="Genomic_DNA"/>
</dbReference>
<keyword evidence="1" id="KW-0732">Signal</keyword>
<reference evidence="3" key="1">
    <citation type="journal article" date="2012" name="MBio">
        <title>Comparative genome analysis of Trichophyton rubrum and related dermatophytes reveals candidate genes involved in infection.</title>
        <authorList>
            <person name="Martinez D.A."/>
            <person name="Oliver B.G."/>
            <person name="Graeser Y."/>
            <person name="Goldberg J.M."/>
            <person name="Li W."/>
            <person name="Martinez-Rossi N.M."/>
            <person name="Monod M."/>
            <person name="Shelest E."/>
            <person name="Barton R.C."/>
            <person name="Birch E."/>
            <person name="Brakhage A.A."/>
            <person name="Chen Z."/>
            <person name="Gurr S.J."/>
            <person name="Heiman D."/>
            <person name="Heitman J."/>
            <person name="Kosti I."/>
            <person name="Rossi A."/>
            <person name="Saif S."/>
            <person name="Samalova M."/>
            <person name="Saunders C.W."/>
            <person name="Shea T."/>
            <person name="Summerbell R.C."/>
            <person name="Xu J."/>
            <person name="Young S."/>
            <person name="Zeng Q."/>
            <person name="Birren B.W."/>
            <person name="Cuomo C.A."/>
            <person name="White T.C."/>
        </authorList>
    </citation>
    <scope>NUCLEOTIDE SEQUENCE [LARGE SCALE GENOMIC DNA]</scope>
    <source>
        <strain evidence="3">ATCC MYA-4604 / CBS 118893</strain>
    </source>
</reference>
<accession>E4V1V0</accession>
<name>E4V1V0_ARTGP</name>
<feature type="chain" id="PRO_5003189421" evidence="1">
    <location>
        <begin position="22"/>
        <end position="250"/>
    </location>
</feature>
<dbReference type="STRING" id="535722.E4V1V0"/>
<proteinExistence type="predicted"/>
<dbReference type="RefSeq" id="XP_003171023.1">
    <property type="nucleotide sequence ID" value="XM_003170975.1"/>
</dbReference>
<gene>
    <name evidence="2" type="ORF">MGYG_07020</name>
</gene>
<dbReference type="OrthoDB" id="4173316at2759"/>
<evidence type="ECO:0000313" key="3">
    <source>
        <dbReference type="Proteomes" id="UP000002669"/>
    </source>
</evidence>
<dbReference type="eggNOG" id="ENOG502RPFI">
    <property type="taxonomic scope" value="Eukaryota"/>
</dbReference>
<dbReference type="GeneID" id="10026269"/>
<dbReference type="VEuPathDB" id="FungiDB:MGYG_07020"/>
<dbReference type="AlphaFoldDB" id="E4V1V0"/>
<sequence>MASEAIASILLAFWITLRVFGIVPKLEQIFDHLGIDRISDRIRTLKGWIQGPPKYDQQMEWIGNQNRNRTSRIYWMQYYLLITESIIEHAIQRKLDQMGKPYDIGPADWKRKLQDIVQSRAWTVSNMLYDLHLKKPEGPLIRQYERQQERITKALATNPAKHLSQPHLVETCKVRGGCCARACQCCLRARGLYHDKTIFYAHCTPICGCCVRNRGFVYLNKKGAMRFAGSADISNVTFTIEEKPYASAVL</sequence>
<dbReference type="OMA" id="RACQCCL"/>
<feature type="signal peptide" evidence="1">
    <location>
        <begin position="1"/>
        <end position="21"/>
    </location>
</feature>
<protein>
    <submittedName>
        <fullName evidence="2">Uncharacterized protein</fullName>
    </submittedName>
</protein>
<organism evidence="3">
    <name type="scientific">Arthroderma gypseum (strain ATCC MYA-4604 / CBS 118893)</name>
    <name type="common">Microsporum gypseum</name>
    <dbReference type="NCBI Taxonomy" id="535722"/>
    <lineage>
        <taxon>Eukaryota</taxon>
        <taxon>Fungi</taxon>
        <taxon>Dikarya</taxon>
        <taxon>Ascomycota</taxon>
        <taxon>Pezizomycotina</taxon>
        <taxon>Eurotiomycetes</taxon>
        <taxon>Eurotiomycetidae</taxon>
        <taxon>Onygenales</taxon>
        <taxon>Arthrodermataceae</taxon>
        <taxon>Nannizzia</taxon>
    </lineage>
</organism>
<dbReference type="Proteomes" id="UP000002669">
    <property type="component" value="Unassembled WGS sequence"/>
</dbReference>
<evidence type="ECO:0000256" key="1">
    <source>
        <dbReference type="SAM" id="SignalP"/>
    </source>
</evidence>
<dbReference type="HOGENOM" id="CLU_083105_0_0_1"/>
<dbReference type="InParanoid" id="E4V1V0"/>
<keyword evidence="3" id="KW-1185">Reference proteome</keyword>